<proteinExistence type="predicted"/>
<protein>
    <submittedName>
        <fullName evidence="2">Uncharacterized protein</fullName>
    </submittedName>
</protein>
<evidence type="ECO:0000256" key="1">
    <source>
        <dbReference type="SAM" id="MobiDB-lite"/>
    </source>
</evidence>
<comment type="caution">
    <text evidence="2">The sequence shown here is derived from an EMBL/GenBank/DDBJ whole genome shotgun (WGS) entry which is preliminary data.</text>
</comment>
<dbReference type="Proteomes" id="UP000179807">
    <property type="component" value="Unassembled WGS sequence"/>
</dbReference>
<feature type="compositionally biased region" description="Low complexity" evidence="1">
    <location>
        <begin position="422"/>
        <end position="437"/>
    </location>
</feature>
<keyword evidence="3" id="KW-1185">Reference proteome</keyword>
<evidence type="ECO:0000313" key="2">
    <source>
        <dbReference type="EMBL" id="OHS99940.1"/>
    </source>
</evidence>
<gene>
    <name evidence="2" type="ORF">TRFO_33550</name>
</gene>
<feature type="region of interest" description="Disordered" evidence="1">
    <location>
        <begin position="407"/>
        <end position="488"/>
    </location>
</feature>
<dbReference type="RefSeq" id="XP_068353077.1">
    <property type="nucleotide sequence ID" value="XM_068509143.1"/>
</dbReference>
<dbReference type="AlphaFoldDB" id="A0A1J4JRR5"/>
<feature type="compositionally biased region" description="Acidic residues" evidence="1">
    <location>
        <begin position="462"/>
        <end position="472"/>
    </location>
</feature>
<dbReference type="EMBL" id="MLAK01000980">
    <property type="protein sequence ID" value="OHS99940.1"/>
    <property type="molecule type" value="Genomic_DNA"/>
</dbReference>
<feature type="compositionally biased region" description="Basic and acidic residues" evidence="1">
    <location>
        <begin position="476"/>
        <end position="488"/>
    </location>
</feature>
<name>A0A1J4JRR5_9EUKA</name>
<evidence type="ECO:0000313" key="3">
    <source>
        <dbReference type="Proteomes" id="UP000179807"/>
    </source>
</evidence>
<dbReference type="VEuPathDB" id="TrichDB:TRFO_33550"/>
<sequence>MFRNFRFDLMLAVETSDEDQNDSLAHPPNACSQTPKPSFSIENSSYSIMNWIECPSFYKSEETFKQKIFQMIGTSRCAAFMRLSTLMPQDIYTHEQRKAFLSPSSLDVIPLFRSISASIIQIITNVIPRFFTDQKKISEIVTDYFLKNSIYADLFSTVTFPAIFFYFSTTEFSELGSIFLENCLSIVHSSFTSNLLASYFDCYPRFTETLWLTFESNYPKKSVFNSFLDAISVSFRQLTPNHSRLIHILNDADPEFLSEFFFREYFQPRAHMKYYTASGDRYLAVLVDLLSILNFAALNYGSPHQKILLSAIINAHSSSTQELSYSNDIQLPTVYALLSGVEISFLREMILDSDLIKYKKTLQESTIPENKAISMAPGYIQFSSKQILSHSKRQQMSILFNLYPKENKSSQMKNSESNQAMNHDANTINSNNNISNEINHEASADNGRRSSEINENTRNSENENEGETEYENENIQNEKENSAMKRKTEQVADFDRLWNKLVKMAHDEGQSVNDLINNPKSMDVRSVVNSSIVQSTHFRQFMLEKLTSQISNSEKAFEVFIARLQTQRELARICEDFKRDSRMYMWKNAQEYVLNNCIAQGSYADSTHETVIPSKSTFMAIRYQESLTFHKLKEPVNVPPHYPTANKLKSKYFEDLLKYITLKDNMPQFIYHFVLTLLNEWPYESEQSKEIIQSFRSFSDKRRCILAEDKKVVSMVANNAFVLKVFRRMQKLRELKLGNQIAEIVHIITQLKLVFIKFYTNNSNLNENNFNDNNLLDNHLINKYENKNNVNNNDVENTTFEEFACNCFFFAGVDELIISFIWFTRLASNFREYINALQNETIETFIGVTRQMFFIVKEFNPKLSVFLNESVLKIPQCDNYET</sequence>
<reference evidence="2" key="1">
    <citation type="submission" date="2016-10" db="EMBL/GenBank/DDBJ databases">
        <authorList>
            <person name="Benchimol M."/>
            <person name="Almeida L.G."/>
            <person name="Vasconcelos A.T."/>
            <person name="Perreira-Neves A."/>
            <person name="Rosa I.A."/>
            <person name="Tasca T."/>
            <person name="Bogo M.R."/>
            <person name="de Souza W."/>
        </authorList>
    </citation>
    <scope>NUCLEOTIDE SEQUENCE [LARGE SCALE GENOMIC DNA]</scope>
    <source>
        <strain evidence="2">K</strain>
    </source>
</reference>
<accession>A0A1J4JRR5</accession>
<feature type="compositionally biased region" description="Polar residues" evidence="1">
    <location>
        <begin position="409"/>
        <end position="421"/>
    </location>
</feature>
<feature type="compositionally biased region" description="Basic and acidic residues" evidence="1">
    <location>
        <begin position="438"/>
        <end position="452"/>
    </location>
</feature>
<organism evidence="2 3">
    <name type="scientific">Tritrichomonas foetus</name>
    <dbReference type="NCBI Taxonomy" id="1144522"/>
    <lineage>
        <taxon>Eukaryota</taxon>
        <taxon>Metamonada</taxon>
        <taxon>Parabasalia</taxon>
        <taxon>Tritrichomonadida</taxon>
        <taxon>Tritrichomonadidae</taxon>
        <taxon>Tritrichomonas</taxon>
    </lineage>
</organism>
<dbReference type="GeneID" id="94843847"/>